<dbReference type="Pfam" id="PF20995">
    <property type="entry name" value="Tla3_C"/>
    <property type="match status" value="1"/>
</dbReference>
<evidence type="ECO:0000313" key="5">
    <source>
        <dbReference type="EMBL" id="AOJ11995.1"/>
    </source>
</evidence>
<evidence type="ECO:0000259" key="3">
    <source>
        <dbReference type="Pfam" id="PF11394"/>
    </source>
</evidence>
<evidence type="ECO:0000256" key="2">
    <source>
        <dbReference type="SAM" id="Phobius"/>
    </source>
</evidence>
<sequence>MSPLSRPRLRRYVLILIALALAWTAVTLVRSYHYWENTGIEDPHMGSTIRNGFLVIVGLVAAAYAGQWVWRASHGEGRAAAVQPVATAAEVATPQTNSENAKILAGTGAKYALEIRAVGLAVTGRHQDTIWKQIVAKANNYETVLSSDPKDYGENPDERRIFAEVAAGASFKYAAGEAVDHWPVPVIIYGPPKGAESHYRAAYEIFDVRQKAGLGVTQFLWLDDANVSSAAPAIDKLFKFFDEHPDVPAALVVSQDSMVNRWGLNTPGAPKEPQGAFIPPVVDSMSALLVARTDRVNKLIRPYQVDMPGDIDNTKTQYDVVKLWNFYWKEDGAFSDKVEAEAGGHFYGPPTMRSDWWISKLPELWKEVTNKGPGEFQSSPYLPVRWANWQVDEFDEAPLLGYLHRPVDIKLTDDNGKLLKRAEQVKQLQEGWKQAVATLPDGAKPTRVFYDTTRDREWTIPLTQALHGNTEGIDLGNVKEGYDVGRRIGNTGVSSALVQLSLATIANYEEGGSSATINLMDDGRASIVMVSPPDEASKGKNSEHRGPNPFRYRMPH</sequence>
<proteinExistence type="predicted"/>
<evidence type="ECO:0008006" key="7">
    <source>
        <dbReference type="Google" id="ProtNLM"/>
    </source>
</evidence>
<evidence type="ECO:0000256" key="1">
    <source>
        <dbReference type="SAM" id="MobiDB-lite"/>
    </source>
</evidence>
<dbReference type="InterPro" id="IPR021531">
    <property type="entry name" value="Tla3_N"/>
</dbReference>
<accession>A0A1B4G7X3</accession>
<feature type="domain" description="Type VI lipase adapter protein Tla3 C-terminal" evidence="4">
    <location>
        <begin position="400"/>
        <end position="532"/>
    </location>
</feature>
<dbReference type="InterPro" id="IPR048303">
    <property type="entry name" value="Tla3_C"/>
</dbReference>
<reference evidence="5 6" key="1">
    <citation type="submission" date="2015-12" db="EMBL/GenBank/DDBJ databases">
        <title>Diversity of Burkholderia near neighbor genomes.</title>
        <authorList>
            <person name="Sahl J."/>
            <person name="Wagner D."/>
            <person name="Keim P."/>
        </authorList>
    </citation>
    <scope>NUCLEOTIDE SEQUENCE [LARGE SCALE GENOMIC DNA]</scope>
    <source>
        <strain evidence="5 6">BDU8</strain>
    </source>
</reference>
<name>A0A1B4G7X3_9BURK</name>
<organism evidence="5 6">
    <name type="scientific">Burkholderia mayonis</name>
    <dbReference type="NCBI Taxonomy" id="1385591"/>
    <lineage>
        <taxon>Bacteria</taxon>
        <taxon>Pseudomonadati</taxon>
        <taxon>Pseudomonadota</taxon>
        <taxon>Betaproteobacteria</taxon>
        <taxon>Burkholderiales</taxon>
        <taxon>Burkholderiaceae</taxon>
        <taxon>Burkholderia</taxon>
        <taxon>pseudomallei group</taxon>
    </lineage>
</organism>
<dbReference type="AlphaFoldDB" id="A0A1B4G7X3"/>
<feature type="region of interest" description="Disordered" evidence="1">
    <location>
        <begin position="532"/>
        <end position="556"/>
    </location>
</feature>
<protein>
    <recommendedName>
        <fullName evidence="7">DUF2875 domain-containing protein</fullName>
    </recommendedName>
</protein>
<dbReference type="Proteomes" id="UP000067711">
    <property type="component" value="Chromosome 1"/>
</dbReference>
<evidence type="ECO:0000259" key="4">
    <source>
        <dbReference type="Pfam" id="PF20995"/>
    </source>
</evidence>
<keyword evidence="2" id="KW-1133">Transmembrane helix</keyword>
<feature type="compositionally biased region" description="Basic and acidic residues" evidence="1">
    <location>
        <begin position="535"/>
        <end position="546"/>
    </location>
</feature>
<dbReference type="Pfam" id="PF11394">
    <property type="entry name" value="Tla3_N"/>
    <property type="match status" value="1"/>
</dbReference>
<evidence type="ECO:0000313" key="6">
    <source>
        <dbReference type="Proteomes" id="UP000067711"/>
    </source>
</evidence>
<feature type="transmembrane region" description="Helical" evidence="2">
    <location>
        <begin position="12"/>
        <end position="32"/>
    </location>
</feature>
<keyword evidence="2" id="KW-0472">Membrane</keyword>
<feature type="domain" description="Type VI lipase adapter protein Tla3 N-terminal" evidence="3">
    <location>
        <begin position="111"/>
        <end position="270"/>
    </location>
</feature>
<gene>
    <name evidence="5" type="ORF">WS71_27615</name>
</gene>
<feature type="transmembrane region" description="Helical" evidence="2">
    <location>
        <begin position="52"/>
        <end position="70"/>
    </location>
</feature>
<keyword evidence="2" id="KW-0812">Transmembrane</keyword>
<dbReference type="EMBL" id="CP013389">
    <property type="protein sequence ID" value="AOJ11995.1"/>
    <property type="molecule type" value="Genomic_DNA"/>
</dbReference>